<dbReference type="GO" id="GO:0008168">
    <property type="term" value="F:methyltransferase activity"/>
    <property type="evidence" value="ECO:0007669"/>
    <property type="project" value="UniProtKB-KW"/>
</dbReference>
<comment type="caution">
    <text evidence="1">The sequence shown here is derived from an EMBL/GenBank/DDBJ whole genome shotgun (WGS) entry which is preliminary data.</text>
</comment>
<dbReference type="EMBL" id="WAEL01000005">
    <property type="protein sequence ID" value="NID11657.1"/>
    <property type="molecule type" value="Genomic_DNA"/>
</dbReference>
<organism evidence="1 2">
    <name type="scientific">Fibrivirga algicola</name>
    <dbReference type="NCBI Taxonomy" id="2950420"/>
    <lineage>
        <taxon>Bacteria</taxon>
        <taxon>Pseudomonadati</taxon>
        <taxon>Bacteroidota</taxon>
        <taxon>Cytophagia</taxon>
        <taxon>Cytophagales</taxon>
        <taxon>Spirosomataceae</taxon>
        <taxon>Fibrivirga</taxon>
    </lineage>
</organism>
<dbReference type="PANTHER" id="PTHR43861">
    <property type="entry name" value="TRANS-ACONITATE 2-METHYLTRANSFERASE-RELATED"/>
    <property type="match status" value="1"/>
</dbReference>
<keyword evidence="1" id="KW-0808">Transferase</keyword>
<evidence type="ECO:0000313" key="1">
    <source>
        <dbReference type="EMBL" id="NID11657.1"/>
    </source>
</evidence>
<proteinExistence type="predicted"/>
<dbReference type="InterPro" id="IPR029063">
    <property type="entry name" value="SAM-dependent_MTases_sf"/>
</dbReference>
<accession>A0ABX0QL99</accession>
<keyword evidence="2" id="KW-1185">Reference proteome</keyword>
<dbReference type="Gene3D" id="3.40.50.150">
    <property type="entry name" value="Vaccinia Virus protein VP39"/>
    <property type="match status" value="1"/>
</dbReference>
<dbReference type="Pfam" id="PF13489">
    <property type="entry name" value="Methyltransf_23"/>
    <property type="match status" value="1"/>
</dbReference>
<evidence type="ECO:0000313" key="2">
    <source>
        <dbReference type="Proteomes" id="UP000606008"/>
    </source>
</evidence>
<name>A0ABX0QL99_9BACT</name>
<dbReference type="GO" id="GO:0032259">
    <property type="term" value="P:methylation"/>
    <property type="evidence" value="ECO:0007669"/>
    <property type="project" value="UniProtKB-KW"/>
</dbReference>
<dbReference type="Proteomes" id="UP000606008">
    <property type="component" value="Unassembled WGS sequence"/>
</dbReference>
<reference evidence="1" key="1">
    <citation type="submission" date="2024-05" db="EMBL/GenBank/DDBJ databases">
        <authorList>
            <person name="Jung D.-H."/>
        </authorList>
    </citation>
    <scope>NUCLEOTIDE SEQUENCE</scope>
    <source>
        <strain evidence="1">JA-25</strain>
    </source>
</reference>
<dbReference type="RefSeq" id="WP_166692603.1">
    <property type="nucleotide sequence ID" value="NZ_WAEL01000005.1"/>
</dbReference>
<dbReference type="SUPFAM" id="SSF53335">
    <property type="entry name" value="S-adenosyl-L-methionine-dependent methyltransferases"/>
    <property type="match status" value="1"/>
</dbReference>
<protein>
    <submittedName>
        <fullName evidence="1">Class I SAM-dependent methyltransferase</fullName>
    </submittedName>
</protein>
<dbReference type="CDD" id="cd02440">
    <property type="entry name" value="AdoMet_MTases"/>
    <property type="match status" value="1"/>
</dbReference>
<keyword evidence="1" id="KW-0489">Methyltransferase</keyword>
<dbReference type="PANTHER" id="PTHR43861:SF6">
    <property type="entry name" value="METHYLTRANSFERASE TYPE 11"/>
    <property type="match status" value="1"/>
</dbReference>
<sequence>MKPLHKEYSAKDRQYYAQNRDEMLKYISPDTKSLLDVGCSSGVFGAAVKEHYGSTVWGIEPDEKAAKLAEVLLDRVYNTVFDENLNLNGKKFDCIVFNDVLEHLVNPVAALELCKSYLTDKGIIVCSIPNIRFFDAVYQIIINKDFPQTDSGIFDKTHLRFFTKKSIVRLFTEVDYEIRMVEGINSIKELNIKGYKNFKILNSLLFNAIEDMEYLQYAVVAVAKTH</sequence>
<gene>
    <name evidence="1" type="ORF">F7231_15905</name>
</gene>